<dbReference type="Proteomes" id="UP000029736">
    <property type="component" value="Unassembled WGS sequence"/>
</dbReference>
<evidence type="ECO:0000313" key="4">
    <source>
        <dbReference type="Proteomes" id="UP000029736"/>
    </source>
</evidence>
<proteinExistence type="predicted"/>
<dbReference type="AlphaFoldDB" id="A0A098RY63"/>
<sequence length="207" mass="23792">MSLKKTYSNSGKAARPPMLTQSDEKKKRFWNTEKIMSTSAIMISLMSLIALFYQTNLMREEQELQRNAQLKSTMPYLMIANANYGGPNFSIVLSNKGIGPAIVDSTIVIYKDSAYQMDLPTFLYQEIPELSKISEIYHSNIAPGQLISPNERIEIFKVDNSQESANQFLQLLMAIDIDYRLIYRSVYDERWALTGESYFPVKLEEEE</sequence>
<feature type="transmembrane region" description="Helical" evidence="2">
    <location>
        <begin position="35"/>
        <end position="53"/>
    </location>
</feature>
<dbReference type="OrthoDB" id="763750at2"/>
<dbReference type="EMBL" id="JPOS01000093">
    <property type="protein sequence ID" value="KGE85124.1"/>
    <property type="molecule type" value="Genomic_DNA"/>
</dbReference>
<keyword evidence="2" id="KW-1133">Transmembrane helix</keyword>
<evidence type="ECO:0000256" key="1">
    <source>
        <dbReference type="SAM" id="MobiDB-lite"/>
    </source>
</evidence>
<evidence type="ECO:0000256" key="2">
    <source>
        <dbReference type="SAM" id="Phobius"/>
    </source>
</evidence>
<name>A0A098RY63_9BACT</name>
<feature type="compositionally biased region" description="Polar residues" evidence="1">
    <location>
        <begin position="1"/>
        <end position="11"/>
    </location>
</feature>
<reference evidence="3 4" key="1">
    <citation type="journal article" date="2014" name="Int. J. Syst. Evol. Microbiol.">
        <title>Phaeodactylibacter xiamenensis gen. nov., sp. nov., a member of the family Saprospiraceae isolated from the marine alga Phaeodactylum tricornutum.</title>
        <authorList>
            <person name="Chen Z.Jr."/>
            <person name="Lei X."/>
            <person name="Lai Q."/>
            <person name="Li Y."/>
            <person name="Zhang B."/>
            <person name="Zhang J."/>
            <person name="Zhang H."/>
            <person name="Yang L."/>
            <person name="Zheng W."/>
            <person name="Tian Y."/>
            <person name="Yu Z."/>
            <person name="Xu H.Jr."/>
            <person name="Zheng T."/>
        </authorList>
    </citation>
    <scope>NUCLEOTIDE SEQUENCE [LARGE SCALE GENOMIC DNA]</scope>
    <source>
        <strain evidence="3 4">KD52</strain>
    </source>
</reference>
<keyword evidence="2" id="KW-0472">Membrane</keyword>
<accession>A0A098RY63</accession>
<feature type="region of interest" description="Disordered" evidence="1">
    <location>
        <begin position="1"/>
        <end position="23"/>
    </location>
</feature>
<keyword evidence="2" id="KW-0812">Transmembrane</keyword>
<evidence type="ECO:0000313" key="3">
    <source>
        <dbReference type="EMBL" id="KGE85124.1"/>
    </source>
</evidence>
<gene>
    <name evidence="3" type="ORF">IX84_29985</name>
</gene>
<comment type="caution">
    <text evidence="3">The sequence shown here is derived from an EMBL/GenBank/DDBJ whole genome shotgun (WGS) entry which is preliminary data.</text>
</comment>
<protein>
    <submittedName>
        <fullName evidence="3">Uncharacterized protein</fullName>
    </submittedName>
</protein>
<dbReference type="RefSeq" id="WP_044229544.1">
    <property type="nucleotide sequence ID" value="NZ_JBKAGJ010000076.1"/>
</dbReference>
<keyword evidence="4" id="KW-1185">Reference proteome</keyword>
<organism evidence="3 4">
    <name type="scientific">Phaeodactylibacter xiamenensis</name>
    <dbReference type="NCBI Taxonomy" id="1524460"/>
    <lineage>
        <taxon>Bacteria</taxon>
        <taxon>Pseudomonadati</taxon>
        <taxon>Bacteroidota</taxon>
        <taxon>Saprospiria</taxon>
        <taxon>Saprospirales</taxon>
        <taxon>Haliscomenobacteraceae</taxon>
        <taxon>Phaeodactylibacter</taxon>
    </lineage>
</organism>